<organism evidence="3 4">
    <name type="scientific">Basidiobolus meristosporus CBS 931.73</name>
    <dbReference type="NCBI Taxonomy" id="1314790"/>
    <lineage>
        <taxon>Eukaryota</taxon>
        <taxon>Fungi</taxon>
        <taxon>Fungi incertae sedis</taxon>
        <taxon>Zoopagomycota</taxon>
        <taxon>Entomophthoromycotina</taxon>
        <taxon>Basidiobolomycetes</taxon>
        <taxon>Basidiobolales</taxon>
        <taxon>Basidiobolaceae</taxon>
        <taxon>Basidiobolus</taxon>
    </lineage>
</organism>
<dbReference type="AlphaFoldDB" id="A0A1Y1YCY9"/>
<feature type="region of interest" description="Disordered" evidence="1">
    <location>
        <begin position="33"/>
        <end position="132"/>
    </location>
</feature>
<evidence type="ECO:0000256" key="1">
    <source>
        <dbReference type="SAM" id="MobiDB-lite"/>
    </source>
</evidence>
<proteinExistence type="predicted"/>
<feature type="compositionally biased region" description="Low complexity" evidence="1">
    <location>
        <begin position="37"/>
        <end position="56"/>
    </location>
</feature>
<reference evidence="3 4" key="1">
    <citation type="submission" date="2016-07" db="EMBL/GenBank/DDBJ databases">
        <title>Pervasive Adenine N6-methylation of Active Genes in Fungi.</title>
        <authorList>
            <consortium name="DOE Joint Genome Institute"/>
            <person name="Mondo S.J."/>
            <person name="Dannebaum R.O."/>
            <person name="Kuo R.C."/>
            <person name="Labutti K."/>
            <person name="Haridas S."/>
            <person name="Kuo A."/>
            <person name="Salamov A."/>
            <person name="Ahrendt S.R."/>
            <person name="Lipzen A."/>
            <person name="Sullivan W."/>
            <person name="Andreopoulos W.B."/>
            <person name="Clum A."/>
            <person name="Lindquist E."/>
            <person name="Daum C."/>
            <person name="Ramamoorthy G.K."/>
            <person name="Gryganskyi A."/>
            <person name="Culley D."/>
            <person name="Magnuson J.K."/>
            <person name="James T.Y."/>
            <person name="O'Malley M.A."/>
            <person name="Stajich J.E."/>
            <person name="Spatafora J.W."/>
            <person name="Visel A."/>
            <person name="Grigoriev I.V."/>
        </authorList>
    </citation>
    <scope>NUCLEOTIDE SEQUENCE [LARGE SCALE GENOMIC DNA]</scope>
    <source>
        <strain evidence="3 4">CBS 931.73</strain>
    </source>
</reference>
<dbReference type="Proteomes" id="UP000193498">
    <property type="component" value="Unassembled WGS sequence"/>
</dbReference>
<feature type="chain" id="PRO_5011011811" description="Carbohydrate-binding module family 19 domain-containing protein" evidence="2">
    <location>
        <begin position="24"/>
        <end position="171"/>
    </location>
</feature>
<comment type="caution">
    <text evidence="3">The sequence shown here is derived from an EMBL/GenBank/DDBJ whole genome shotgun (WGS) entry which is preliminary data.</text>
</comment>
<name>A0A1Y1YCY9_9FUNG</name>
<dbReference type="OrthoDB" id="5540160at2759"/>
<evidence type="ECO:0008006" key="5">
    <source>
        <dbReference type="Google" id="ProtNLM"/>
    </source>
</evidence>
<feature type="non-terminal residue" evidence="3">
    <location>
        <position position="171"/>
    </location>
</feature>
<sequence length="171" mass="17178">MRIPTSATTLFGFLALYSGHVIAQDIQATETSVSGLASSSSSSAAAAAAATESATSDVSPGPTQSASPTEPASGTSSIQPEPAQSEEPSTGSGSSSVSKGSSTAQSEQAQRTDAPEKDGECQDGQYKCTGESSPGFQWCIGGKWTPNTCAEGTVCKAIEGNSIACDWPNSN</sequence>
<evidence type="ECO:0000313" key="3">
    <source>
        <dbReference type="EMBL" id="ORX95848.1"/>
    </source>
</evidence>
<keyword evidence="2" id="KW-0732">Signal</keyword>
<evidence type="ECO:0000256" key="2">
    <source>
        <dbReference type="SAM" id="SignalP"/>
    </source>
</evidence>
<feature type="compositionally biased region" description="Polar residues" evidence="1">
    <location>
        <begin position="57"/>
        <end position="79"/>
    </location>
</feature>
<dbReference type="EMBL" id="MCFE01000166">
    <property type="protein sequence ID" value="ORX95848.1"/>
    <property type="molecule type" value="Genomic_DNA"/>
</dbReference>
<feature type="signal peptide" evidence="2">
    <location>
        <begin position="1"/>
        <end position="23"/>
    </location>
</feature>
<keyword evidence="4" id="KW-1185">Reference proteome</keyword>
<feature type="compositionally biased region" description="Low complexity" evidence="1">
    <location>
        <begin position="89"/>
        <end position="102"/>
    </location>
</feature>
<accession>A0A1Y1YCY9</accession>
<evidence type="ECO:0000313" key="4">
    <source>
        <dbReference type="Proteomes" id="UP000193498"/>
    </source>
</evidence>
<protein>
    <recommendedName>
        <fullName evidence="5">Carbohydrate-binding module family 19 domain-containing protein</fullName>
    </recommendedName>
</protein>
<dbReference type="InParanoid" id="A0A1Y1YCY9"/>
<gene>
    <name evidence="3" type="ORF">K493DRAFT_314781</name>
</gene>